<dbReference type="PANTHER" id="PTHR39192">
    <property type="entry name" value="IRON UPTAKE SYSTEM COMPONENT EFEO"/>
    <property type="match status" value="1"/>
</dbReference>
<dbReference type="InterPro" id="IPR034981">
    <property type="entry name" value="Imelysin-like_EfeO/Algp7"/>
</dbReference>
<keyword evidence="8" id="KW-1185">Reference proteome</keyword>
<dbReference type="Pfam" id="PF13473">
    <property type="entry name" value="Cupredoxin_1"/>
    <property type="match status" value="1"/>
</dbReference>
<dbReference type="InterPro" id="IPR018976">
    <property type="entry name" value="Imelysin-like"/>
</dbReference>
<evidence type="ECO:0000256" key="1">
    <source>
        <dbReference type="ARBA" id="ARBA00004418"/>
    </source>
</evidence>
<evidence type="ECO:0000256" key="2">
    <source>
        <dbReference type="ARBA" id="ARBA00005989"/>
    </source>
</evidence>
<keyword evidence="7" id="KW-0449">Lipoprotein</keyword>
<dbReference type="CDD" id="cd14656">
    <property type="entry name" value="Imelysin-like_EfeO"/>
    <property type="match status" value="1"/>
</dbReference>
<comment type="caution">
    <text evidence="7">The sequence shown here is derived from an EMBL/GenBank/DDBJ whole genome shotgun (WGS) entry which is preliminary data.</text>
</comment>
<accession>A0ABT0XA03</accession>
<dbReference type="Proteomes" id="UP001167160">
    <property type="component" value="Unassembled WGS sequence"/>
</dbReference>
<dbReference type="InterPro" id="IPR038352">
    <property type="entry name" value="Imelysin_sf"/>
</dbReference>
<evidence type="ECO:0000256" key="4">
    <source>
        <dbReference type="SAM" id="SignalP"/>
    </source>
</evidence>
<comment type="similarity">
    <text evidence="2">Belongs to the EfeM/EfeO family.</text>
</comment>
<dbReference type="PROSITE" id="PS51257">
    <property type="entry name" value="PROKAR_LIPOPROTEIN"/>
    <property type="match status" value="1"/>
</dbReference>
<feature type="domain" description="Imelysin-like" evidence="5">
    <location>
        <begin position="138"/>
        <end position="369"/>
    </location>
</feature>
<name>A0ABT0XA03_9ACTN</name>
<evidence type="ECO:0000313" key="8">
    <source>
        <dbReference type="Proteomes" id="UP001167160"/>
    </source>
</evidence>
<comment type="subcellular location">
    <subcellularLocation>
        <location evidence="1">Periplasm</location>
    </subcellularLocation>
</comment>
<evidence type="ECO:0000259" key="5">
    <source>
        <dbReference type="Pfam" id="PF09375"/>
    </source>
</evidence>
<dbReference type="Pfam" id="PF09375">
    <property type="entry name" value="Peptidase_M75"/>
    <property type="match status" value="1"/>
</dbReference>
<dbReference type="RefSeq" id="WP_251417067.1">
    <property type="nucleotide sequence ID" value="NZ_JAMQGM010000039.1"/>
</dbReference>
<organism evidence="7 8">
    <name type="scientific">Streptomyces meridianus</name>
    <dbReference type="NCBI Taxonomy" id="2938945"/>
    <lineage>
        <taxon>Bacteria</taxon>
        <taxon>Bacillati</taxon>
        <taxon>Actinomycetota</taxon>
        <taxon>Actinomycetes</taxon>
        <taxon>Kitasatosporales</taxon>
        <taxon>Streptomycetaceae</taxon>
        <taxon>Streptomyces</taxon>
    </lineage>
</organism>
<feature type="signal peptide" evidence="4">
    <location>
        <begin position="1"/>
        <end position="16"/>
    </location>
</feature>
<reference evidence="7" key="1">
    <citation type="journal article" date="2023" name="Int. J. Syst. Evol. Microbiol.">
        <title>Streptomyces meridianus sp. nov. isolated from brackish water of the Tagus estuary in Alcochete, Portugal.</title>
        <authorList>
            <person name="Santos J.D.N."/>
            <person name="Klimek D."/>
            <person name="Calusinska M."/>
            <person name="Lobo Da Cunha A."/>
            <person name="Catita J."/>
            <person name="Goncalves H."/>
            <person name="Gonzalez I."/>
            <person name="Reyes F."/>
            <person name="Lage O.M."/>
        </authorList>
    </citation>
    <scope>NUCLEOTIDE SEQUENCE</scope>
    <source>
        <strain evidence="7">MTZ3.1</strain>
    </source>
</reference>
<protein>
    <submittedName>
        <fullName evidence="7">EfeM/EfeO family lipoprotein</fullName>
    </submittedName>
</protein>
<sequence length="377" mass="40706">MRAVRLSALLAAATLAAVTGCADKSDAEGGAGDAIRVTASDDACKVSKPEFPAGHVQLAVENKGSQVTEVYVYAPGDRIVTERENIGPGTRVRINAEVKAGRYEIACKPGMKGEGIRQKVTATGGSAKAKLDPRLEKAVAEYRTYAQAQADGTLPKARKFADAVRKGDLEAAKKAYAPSRIGWERTEPVAESFGDIDPKVDFREDGLEKGQKWTGWHRLEKSLWHDKKITADDKELASQLVDDLEDWRGRVGSAEITPTGMANGAKELLDEVATGKVTGEEERYSHTDLVDFHANVEGAQKSYELLKPVAAENDPELAGELDRQFAALFKKLDEYREGDGFVAYDTVGDSDRKDLSDGVNALAEPLSRLAAAVVGKK</sequence>
<dbReference type="EMBL" id="JAMQGM010000039">
    <property type="protein sequence ID" value="MCM2579354.1"/>
    <property type="molecule type" value="Genomic_DNA"/>
</dbReference>
<evidence type="ECO:0000313" key="7">
    <source>
        <dbReference type="EMBL" id="MCM2579354.1"/>
    </source>
</evidence>
<evidence type="ECO:0000256" key="3">
    <source>
        <dbReference type="ARBA" id="ARBA00022729"/>
    </source>
</evidence>
<dbReference type="InterPro" id="IPR028096">
    <property type="entry name" value="EfeO_Cupredoxin"/>
</dbReference>
<evidence type="ECO:0000259" key="6">
    <source>
        <dbReference type="Pfam" id="PF13473"/>
    </source>
</evidence>
<dbReference type="NCBIfam" id="NF041757">
    <property type="entry name" value="EfeO"/>
    <property type="match status" value="1"/>
</dbReference>
<dbReference type="InterPro" id="IPR053377">
    <property type="entry name" value="Iron_uptake_EfeM/EfeO"/>
</dbReference>
<feature type="domain" description="EfeO-type cupredoxin-like" evidence="6">
    <location>
        <begin position="14"/>
        <end position="112"/>
    </location>
</feature>
<feature type="chain" id="PRO_5046860616" evidence="4">
    <location>
        <begin position="17"/>
        <end position="377"/>
    </location>
</feature>
<keyword evidence="3 4" id="KW-0732">Signal</keyword>
<dbReference type="Gene3D" id="1.20.1420.20">
    <property type="entry name" value="M75 peptidase, HXXE motif"/>
    <property type="match status" value="1"/>
</dbReference>
<dbReference type="InterPro" id="IPR050894">
    <property type="entry name" value="EfeM/EfeO_iron_uptake"/>
</dbReference>
<gene>
    <name evidence="7" type="ORF">M1E25_18720</name>
</gene>
<dbReference type="PANTHER" id="PTHR39192:SF1">
    <property type="entry name" value="IRON UPTAKE SYSTEM COMPONENT EFEO"/>
    <property type="match status" value="1"/>
</dbReference>
<proteinExistence type="inferred from homology"/>